<evidence type="ECO:0000256" key="14">
    <source>
        <dbReference type="RuleBase" id="RU000504"/>
    </source>
</evidence>
<keyword evidence="12 14" id="KW-0324">Glycolysis</keyword>
<dbReference type="Gene3D" id="3.20.20.60">
    <property type="entry name" value="Phosphoenolpyruvate-binding domains"/>
    <property type="match status" value="1"/>
</dbReference>
<keyword evidence="8" id="KW-0547">Nucleotide-binding</keyword>
<dbReference type="RefSeq" id="WP_186877623.1">
    <property type="nucleotide sequence ID" value="NZ_JACOPN010000001.1"/>
</dbReference>
<evidence type="ECO:0000256" key="4">
    <source>
        <dbReference type="ARBA" id="ARBA00012142"/>
    </source>
</evidence>
<dbReference type="InterPro" id="IPR011037">
    <property type="entry name" value="Pyrv_Knase-like_insert_dom_sf"/>
</dbReference>
<dbReference type="GO" id="GO:0030955">
    <property type="term" value="F:potassium ion binding"/>
    <property type="evidence" value="ECO:0007669"/>
    <property type="project" value="InterPro"/>
</dbReference>
<organism evidence="16 17">
    <name type="scientific">Flintibacter faecis</name>
    <dbReference type="NCBI Taxonomy" id="2763047"/>
    <lineage>
        <taxon>Bacteria</taxon>
        <taxon>Bacillati</taxon>
        <taxon>Bacillota</taxon>
        <taxon>Clostridia</taxon>
        <taxon>Eubacteriales</taxon>
        <taxon>Flintibacter</taxon>
    </lineage>
</organism>
<evidence type="ECO:0000256" key="13">
    <source>
        <dbReference type="ARBA" id="ARBA00023317"/>
    </source>
</evidence>
<dbReference type="GO" id="GO:0016301">
    <property type="term" value="F:kinase activity"/>
    <property type="evidence" value="ECO:0007669"/>
    <property type="project" value="UniProtKB-KW"/>
</dbReference>
<evidence type="ECO:0000256" key="10">
    <source>
        <dbReference type="ARBA" id="ARBA00022840"/>
    </source>
</evidence>
<feature type="domain" description="Pyruvate kinase barrel" evidence="15">
    <location>
        <begin position="5"/>
        <end position="310"/>
    </location>
</feature>
<evidence type="ECO:0000256" key="6">
    <source>
        <dbReference type="ARBA" id="ARBA00022679"/>
    </source>
</evidence>
<dbReference type="UniPathway" id="UPA00109">
    <property type="reaction ID" value="UER00188"/>
</dbReference>
<evidence type="ECO:0000256" key="8">
    <source>
        <dbReference type="ARBA" id="ARBA00022741"/>
    </source>
</evidence>
<dbReference type="GO" id="GO:0004743">
    <property type="term" value="F:pyruvate kinase activity"/>
    <property type="evidence" value="ECO:0007669"/>
    <property type="project" value="UniProtKB-EC"/>
</dbReference>
<keyword evidence="11 14" id="KW-0460">Magnesium</keyword>
<keyword evidence="7" id="KW-0479">Metal-binding</keyword>
<sequence>MEFYATLGTACSRRETLEDMFRAGMTGIRLNLSHTSLKECRPLLESRFFPAARTAGVMPRLMIDLQGPELRVGQLPYPIQLREGKDVLLGDGGIPVPDTVLDMARPGRKIALDDSAMLLEVRRASHSVLLCRVVRGGTLNSKKSLAVLGLDTPAPTLTREDLANLDLAGELGVTCVMQPFVRGRKDVENLRQALDQRGLDIPIMAKIESRQGVERLDEILSAADQLCIARGDLGNTMPLWQLPGVQKRIARRCREGKKPFCLVTQLLWSMQENPVPTRAEVADIYNGVLDGAAALMLTGETAIGKHPVQAMTYLVKTARCAMEDMGKG</sequence>
<protein>
    <recommendedName>
        <fullName evidence="5 14">Pyruvate kinase</fullName>
        <ecNumber evidence="4 14">2.7.1.40</ecNumber>
    </recommendedName>
</protein>
<dbReference type="InterPro" id="IPR015793">
    <property type="entry name" value="Pyrv_Knase_brl"/>
</dbReference>
<evidence type="ECO:0000256" key="11">
    <source>
        <dbReference type="ARBA" id="ARBA00022842"/>
    </source>
</evidence>
<dbReference type="Pfam" id="PF00224">
    <property type="entry name" value="PK"/>
    <property type="match status" value="1"/>
</dbReference>
<evidence type="ECO:0000256" key="2">
    <source>
        <dbReference type="ARBA" id="ARBA00004997"/>
    </source>
</evidence>
<accession>A0A8J6J277</accession>
<evidence type="ECO:0000256" key="5">
    <source>
        <dbReference type="ARBA" id="ARBA00018587"/>
    </source>
</evidence>
<evidence type="ECO:0000256" key="1">
    <source>
        <dbReference type="ARBA" id="ARBA00001958"/>
    </source>
</evidence>
<dbReference type="InterPro" id="IPR015806">
    <property type="entry name" value="Pyrv_Knase_insert_dom_sf"/>
</dbReference>
<comment type="similarity">
    <text evidence="3 14">Belongs to the pyruvate kinase family.</text>
</comment>
<name>A0A8J6J277_9FIRM</name>
<dbReference type="EC" id="2.7.1.40" evidence="4 14"/>
<dbReference type="GO" id="GO:0005524">
    <property type="term" value="F:ATP binding"/>
    <property type="evidence" value="ECO:0007669"/>
    <property type="project" value="UniProtKB-KW"/>
</dbReference>
<evidence type="ECO:0000256" key="3">
    <source>
        <dbReference type="ARBA" id="ARBA00008663"/>
    </source>
</evidence>
<dbReference type="GO" id="GO:0000287">
    <property type="term" value="F:magnesium ion binding"/>
    <property type="evidence" value="ECO:0007669"/>
    <property type="project" value="InterPro"/>
</dbReference>
<evidence type="ECO:0000256" key="9">
    <source>
        <dbReference type="ARBA" id="ARBA00022777"/>
    </source>
</evidence>
<keyword evidence="10" id="KW-0067">ATP-binding</keyword>
<dbReference type="EMBL" id="JACOPN010000001">
    <property type="protein sequence ID" value="MBC5716150.1"/>
    <property type="molecule type" value="Genomic_DNA"/>
</dbReference>
<dbReference type="PANTHER" id="PTHR11817">
    <property type="entry name" value="PYRUVATE KINASE"/>
    <property type="match status" value="1"/>
</dbReference>
<gene>
    <name evidence="16" type="ORF">H8S55_02230</name>
</gene>
<evidence type="ECO:0000256" key="12">
    <source>
        <dbReference type="ARBA" id="ARBA00023152"/>
    </source>
</evidence>
<dbReference type="InterPro" id="IPR015813">
    <property type="entry name" value="Pyrv/PenolPyrv_kinase-like_dom"/>
</dbReference>
<dbReference type="PROSITE" id="PS00110">
    <property type="entry name" value="PYRUVATE_KINASE"/>
    <property type="match status" value="1"/>
</dbReference>
<dbReference type="InterPro" id="IPR001697">
    <property type="entry name" value="Pyr_Knase"/>
</dbReference>
<evidence type="ECO:0000313" key="16">
    <source>
        <dbReference type="EMBL" id="MBC5716150.1"/>
    </source>
</evidence>
<dbReference type="Proteomes" id="UP000602260">
    <property type="component" value="Unassembled WGS sequence"/>
</dbReference>
<dbReference type="Gene3D" id="2.40.33.10">
    <property type="entry name" value="PK beta-barrel domain-like"/>
    <property type="match status" value="1"/>
</dbReference>
<dbReference type="SUPFAM" id="SSF51621">
    <property type="entry name" value="Phosphoenolpyruvate/pyruvate domain"/>
    <property type="match status" value="1"/>
</dbReference>
<reference evidence="16" key="1">
    <citation type="submission" date="2020-08" db="EMBL/GenBank/DDBJ databases">
        <title>Genome public.</title>
        <authorList>
            <person name="Liu C."/>
            <person name="Sun Q."/>
        </authorList>
    </citation>
    <scope>NUCLEOTIDE SEQUENCE</scope>
    <source>
        <strain evidence="16">BX5</strain>
    </source>
</reference>
<evidence type="ECO:0000256" key="7">
    <source>
        <dbReference type="ARBA" id="ARBA00022723"/>
    </source>
</evidence>
<keyword evidence="17" id="KW-1185">Reference proteome</keyword>
<dbReference type="InterPro" id="IPR018209">
    <property type="entry name" value="Pyrv_Knase_AS"/>
</dbReference>
<dbReference type="PRINTS" id="PR01050">
    <property type="entry name" value="PYRUVTKNASE"/>
</dbReference>
<dbReference type="SUPFAM" id="SSF50800">
    <property type="entry name" value="PK beta-barrel domain-like"/>
    <property type="match status" value="1"/>
</dbReference>
<evidence type="ECO:0000313" key="17">
    <source>
        <dbReference type="Proteomes" id="UP000602260"/>
    </source>
</evidence>
<dbReference type="AlphaFoldDB" id="A0A8J6J277"/>
<dbReference type="InterPro" id="IPR040442">
    <property type="entry name" value="Pyrv_kinase-like_dom_sf"/>
</dbReference>
<keyword evidence="9 14" id="KW-0418">Kinase</keyword>
<comment type="catalytic activity">
    <reaction evidence="14">
        <text>pyruvate + ATP = phosphoenolpyruvate + ADP + H(+)</text>
        <dbReference type="Rhea" id="RHEA:18157"/>
        <dbReference type="ChEBI" id="CHEBI:15361"/>
        <dbReference type="ChEBI" id="CHEBI:15378"/>
        <dbReference type="ChEBI" id="CHEBI:30616"/>
        <dbReference type="ChEBI" id="CHEBI:58702"/>
        <dbReference type="ChEBI" id="CHEBI:456216"/>
        <dbReference type="EC" id="2.7.1.40"/>
    </reaction>
</comment>
<keyword evidence="13 16" id="KW-0670">Pyruvate</keyword>
<evidence type="ECO:0000259" key="15">
    <source>
        <dbReference type="Pfam" id="PF00224"/>
    </source>
</evidence>
<comment type="pathway">
    <text evidence="2 14">Carbohydrate degradation; glycolysis; pyruvate from D-glyceraldehyde 3-phosphate: step 5/5.</text>
</comment>
<proteinExistence type="inferred from homology"/>
<comment type="cofactor">
    <cofactor evidence="1">
        <name>K(+)</name>
        <dbReference type="ChEBI" id="CHEBI:29103"/>
    </cofactor>
</comment>
<keyword evidence="6 14" id="KW-0808">Transferase</keyword>
<comment type="caution">
    <text evidence="16">The sequence shown here is derived from an EMBL/GenBank/DDBJ whole genome shotgun (WGS) entry which is preliminary data.</text>
</comment>